<dbReference type="KEGG" id="cbae:COR50_20925"/>
<reference evidence="1 2" key="1">
    <citation type="submission" date="2017-10" db="EMBL/GenBank/DDBJ databases">
        <title>Paenichitinophaga pekingensis gen. nov., sp. nov., isolated from activated sludge.</title>
        <authorList>
            <person name="Jin D."/>
            <person name="Kong X."/>
            <person name="Deng Y."/>
            <person name="Bai Z."/>
        </authorList>
    </citation>
    <scope>NUCLEOTIDE SEQUENCE [LARGE SCALE GENOMIC DNA]</scope>
    <source>
        <strain evidence="1 2">13</strain>
    </source>
</reference>
<evidence type="ECO:0000313" key="1">
    <source>
        <dbReference type="EMBL" id="ATL49440.1"/>
    </source>
</evidence>
<dbReference type="Proteomes" id="UP000220133">
    <property type="component" value="Chromosome"/>
</dbReference>
<accession>A0A291QZR1</accession>
<evidence type="ECO:0000313" key="2">
    <source>
        <dbReference type="Proteomes" id="UP000220133"/>
    </source>
</evidence>
<dbReference type="AlphaFoldDB" id="A0A291QZR1"/>
<dbReference type="EMBL" id="CP023777">
    <property type="protein sequence ID" value="ATL49440.1"/>
    <property type="molecule type" value="Genomic_DNA"/>
</dbReference>
<proteinExistence type="predicted"/>
<protein>
    <submittedName>
        <fullName evidence="1">Uncharacterized protein</fullName>
    </submittedName>
</protein>
<name>A0A291QZR1_9BACT</name>
<keyword evidence="2" id="KW-1185">Reference proteome</keyword>
<organism evidence="1 2">
    <name type="scientific">Chitinophaga caeni</name>
    <dbReference type="NCBI Taxonomy" id="2029983"/>
    <lineage>
        <taxon>Bacteria</taxon>
        <taxon>Pseudomonadati</taxon>
        <taxon>Bacteroidota</taxon>
        <taxon>Chitinophagia</taxon>
        <taxon>Chitinophagales</taxon>
        <taxon>Chitinophagaceae</taxon>
        <taxon>Chitinophaga</taxon>
    </lineage>
</organism>
<gene>
    <name evidence="1" type="ORF">COR50_20925</name>
</gene>
<sequence>MDSLTGQGHKQRMSYSAPPTKQWNFALLIAKPYSITKAGSSDQIGDVMANLCQAKKYIEMCRWTLNRTFEAMIIFSLKI</sequence>